<accession>W7YJZ5</accession>
<dbReference type="EMBL" id="BAVZ01000008">
    <property type="protein sequence ID" value="GAF08827.1"/>
    <property type="molecule type" value="Genomic_DNA"/>
</dbReference>
<gene>
    <name evidence="2" type="ORF">JCM16418_2934</name>
</gene>
<keyword evidence="1" id="KW-0472">Membrane</keyword>
<feature type="transmembrane region" description="Helical" evidence="1">
    <location>
        <begin position="84"/>
        <end position="103"/>
    </location>
</feature>
<comment type="caution">
    <text evidence="2">The sequence shown here is derived from an EMBL/GenBank/DDBJ whole genome shotgun (WGS) entry which is preliminary data.</text>
</comment>
<evidence type="ECO:0000313" key="2">
    <source>
        <dbReference type="EMBL" id="GAF08827.1"/>
    </source>
</evidence>
<proteinExistence type="predicted"/>
<dbReference type="AlphaFoldDB" id="W7YJZ5"/>
<feature type="transmembrane region" description="Helical" evidence="1">
    <location>
        <begin position="6"/>
        <end position="26"/>
    </location>
</feature>
<reference evidence="2 3" key="1">
    <citation type="journal article" date="2014" name="Genome Announc.">
        <title>Draft Genome Sequence of Paenibacillus pini JCM 16418T, Isolated from the Rhizosphere of Pine Tree.</title>
        <authorList>
            <person name="Yuki M."/>
            <person name="Oshima K."/>
            <person name="Suda W."/>
            <person name="Oshida Y."/>
            <person name="Kitamura K."/>
            <person name="Iida Y."/>
            <person name="Hattori M."/>
            <person name="Ohkuma M."/>
        </authorList>
    </citation>
    <scope>NUCLEOTIDE SEQUENCE [LARGE SCALE GENOMIC DNA]</scope>
    <source>
        <strain evidence="2 3">JCM 16418</strain>
    </source>
</reference>
<feature type="transmembrane region" description="Helical" evidence="1">
    <location>
        <begin position="33"/>
        <end position="52"/>
    </location>
</feature>
<keyword evidence="1" id="KW-1133">Transmembrane helix</keyword>
<dbReference type="Proteomes" id="UP000019364">
    <property type="component" value="Unassembled WGS sequence"/>
</dbReference>
<evidence type="ECO:0000313" key="3">
    <source>
        <dbReference type="Proteomes" id="UP000019364"/>
    </source>
</evidence>
<sequence>MAILSIIFVFIGVFGLLNILLLFLVQDTKVNKLMFTGTVLLGILISILTISSLPSNDVTLKVVAGVWGLLALIGVVFRIMHKFTLAKVFASASVILGMIQLFFF</sequence>
<evidence type="ECO:0000256" key="1">
    <source>
        <dbReference type="SAM" id="Phobius"/>
    </source>
</evidence>
<keyword evidence="1" id="KW-0812">Transmembrane</keyword>
<feature type="transmembrane region" description="Helical" evidence="1">
    <location>
        <begin position="58"/>
        <end position="77"/>
    </location>
</feature>
<name>W7YJZ5_9BACL</name>
<keyword evidence="3" id="KW-1185">Reference proteome</keyword>
<dbReference type="RefSeq" id="WP_036649624.1">
    <property type="nucleotide sequence ID" value="NZ_BAVZ01000008.1"/>
</dbReference>
<organism evidence="2 3">
    <name type="scientific">Paenibacillus pini JCM 16418</name>
    <dbReference type="NCBI Taxonomy" id="1236976"/>
    <lineage>
        <taxon>Bacteria</taxon>
        <taxon>Bacillati</taxon>
        <taxon>Bacillota</taxon>
        <taxon>Bacilli</taxon>
        <taxon>Bacillales</taxon>
        <taxon>Paenibacillaceae</taxon>
        <taxon>Paenibacillus</taxon>
    </lineage>
</organism>
<protein>
    <submittedName>
        <fullName evidence="2">Uncharacterized protein</fullName>
    </submittedName>
</protein>